<evidence type="ECO:0000256" key="6">
    <source>
        <dbReference type="RuleBase" id="RU361113"/>
    </source>
</evidence>
<dbReference type="GeneID" id="119722942"/>
<dbReference type="OrthoDB" id="5965864at2759"/>
<comment type="similarity">
    <text evidence="2 6">Belongs to the battenin family.</text>
</comment>
<evidence type="ECO:0000313" key="8">
    <source>
        <dbReference type="Proteomes" id="UP000887568"/>
    </source>
</evidence>
<evidence type="ECO:0000256" key="1">
    <source>
        <dbReference type="ARBA" id="ARBA00004127"/>
    </source>
</evidence>
<evidence type="ECO:0000256" key="5">
    <source>
        <dbReference type="ARBA" id="ARBA00023136"/>
    </source>
</evidence>
<dbReference type="PANTHER" id="PTHR10981">
    <property type="entry name" value="BATTENIN"/>
    <property type="match status" value="1"/>
</dbReference>
<feature type="transmembrane region" description="Helical" evidence="6">
    <location>
        <begin position="339"/>
        <end position="363"/>
    </location>
</feature>
<sequence>MPYGARFFANSVIMLSGISGLAFSKSFALAILSIVLVGASNAFGENVALGYLSRFDSHNVTAWASGYGLAGLLGAFLYVLFGCFINGEEHSQDMRNLDKWAFISIVPAVVVYLAVSLRLIKERAKPAKQRQICNRSSVDDQTTPLLINTTDILRVQREVLSETSSHSQSSSQSSRDALLTTDKDEEIVLPLSAKIKEFFLQIRRCFRLVAWLAFNLAVVQFSSYTIRVAAAKARPKHDTASCPELYASLQLCFQAGVFASQSSLPILKIRRVGLLTAVLTINMLLWLINEGFKFLPVALLPALMVVAGCLRGAVYVNVFYMIRTDRRFPDKDREMSANVAGIFLTIGLSLSCILQTILFNTVLLPY</sequence>
<keyword evidence="4 6" id="KW-1133">Transmembrane helix</keyword>
<evidence type="ECO:0000256" key="2">
    <source>
        <dbReference type="ARBA" id="ARBA00007467"/>
    </source>
</evidence>
<protein>
    <recommendedName>
        <fullName evidence="6">Battenin</fullName>
    </recommendedName>
</protein>
<evidence type="ECO:0000256" key="4">
    <source>
        <dbReference type="ARBA" id="ARBA00022989"/>
    </source>
</evidence>
<dbReference type="Gene3D" id="1.20.1250.20">
    <property type="entry name" value="MFS general substrate transporter like domains"/>
    <property type="match status" value="1"/>
</dbReference>
<dbReference type="InterPro" id="IPR003492">
    <property type="entry name" value="Battenin_disease_Cln3"/>
</dbReference>
<dbReference type="PRINTS" id="PR01315">
    <property type="entry name" value="BATTENIN"/>
</dbReference>
<organism evidence="7 8">
    <name type="scientific">Patiria miniata</name>
    <name type="common">Bat star</name>
    <name type="synonym">Asterina miniata</name>
    <dbReference type="NCBI Taxonomy" id="46514"/>
    <lineage>
        <taxon>Eukaryota</taxon>
        <taxon>Metazoa</taxon>
        <taxon>Echinodermata</taxon>
        <taxon>Eleutherozoa</taxon>
        <taxon>Asterozoa</taxon>
        <taxon>Asteroidea</taxon>
        <taxon>Valvatacea</taxon>
        <taxon>Valvatida</taxon>
        <taxon>Asterinidae</taxon>
        <taxon>Patiria</taxon>
    </lineage>
</organism>
<dbReference type="Pfam" id="PF02487">
    <property type="entry name" value="CLN3"/>
    <property type="match status" value="1"/>
</dbReference>
<feature type="transmembrane region" description="Helical" evidence="6">
    <location>
        <begin position="100"/>
        <end position="120"/>
    </location>
</feature>
<keyword evidence="6" id="KW-0458">Lysosome</keyword>
<feature type="transmembrane region" description="Helical" evidence="6">
    <location>
        <begin position="272"/>
        <end position="288"/>
    </location>
</feature>
<dbReference type="EnsemblMetazoa" id="XM_038193361.1">
    <property type="protein sequence ID" value="XP_038049289.1"/>
    <property type="gene ID" value="LOC119722942"/>
</dbReference>
<name>A0A913ZCN4_PATMI</name>
<dbReference type="AlphaFoldDB" id="A0A913ZCN4"/>
<dbReference type="GO" id="GO:0012505">
    <property type="term" value="C:endomembrane system"/>
    <property type="evidence" value="ECO:0007669"/>
    <property type="project" value="UniProtKB-SubCell"/>
</dbReference>
<feature type="transmembrane region" description="Helical" evidence="6">
    <location>
        <begin position="12"/>
        <end position="39"/>
    </location>
</feature>
<accession>A0A913ZCN4</accession>
<keyword evidence="8" id="KW-1185">Reference proteome</keyword>
<dbReference type="GO" id="GO:0005765">
    <property type="term" value="C:lysosomal membrane"/>
    <property type="evidence" value="ECO:0007669"/>
    <property type="project" value="UniProtKB-SubCell"/>
</dbReference>
<reference evidence="7" key="1">
    <citation type="submission" date="2022-11" db="UniProtKB">
        <authorList>
            <consortium name="EnsemblMetazoa"/>
        </authorList>
    </citation>
    <scope>IDENTIFICATION</scope>
</reference>
<comment type="caution">
    <text evidence="6">Lacks conserved residue(s) required for the propagation of feature annotation.</text>
</comment>
<keyword evidence="5 6" id="KW-0472">Membrane</keyword>
<feature type="transmembrane region" description="Helical" evidence="6">
    <location>
        <begin position="60"/>
        <end position="80"/>
    </location>
</feature>
<feature type="transmembrane region" description="Helical" evidence="6">
    <location>
        <begin position="294"/>
        <end position="318"/>
    </location>
</feature>
<dbReference type="Proteomes" id="UP000887568">
    <property type="component" value="Unplaced"/>
</dbReference>
<comment type="subcellular location">
    <subcellularLocation>
        <location evidence="1">Endomembrane system</location>
        <topology evidence="1">Multi-pass membrane protein</topology>
    </subcellularLocation>
    <subcellularLocation>
        <location evidence="6">Lysosome membrane</location>
        <topology evidence="6">Multi-pass membrane protein</topology>
    </subcellularLocation>
</comment>
<evidence type="ECO:0000256" key="3">
    <source>
        <dbReference type="ARBA" id="ARBA00022692"/>
    </source>
</evidence>
<dbReference type="OMA" id="SEYHVGC"/>
<keyword evidence="3 6" id="KW-0812">Transmembrane</keyword>
<evidence type="ECO:0000313" key="7">
    <source>
        <dbReference type="EnsemblMetazoa" id="XP_038049289.1"/>
    </source>
</evidence>
<dbReference type="InterPro" id="IPR036259">
    <property type="entry name" value="MFS_trans_sf"/>
</dbReference>
<proteinExistence type="inferred from homology"/>
<dbReference type="SUPFAM" id="SSF103473">
    <property type="entry name" value="MFS general substrate transporter"/>
    <property type="match status" value="1"/>
</dbReference>
<dbReference type="RefSeq" id="XP_038049289.1">
    <property type="nucleotide sequence ID" value="XM_038193361.1"/>
</dbReference>
<dbReference type="PANTHER" id="PTHR10981:SF7">
    <property type="entry name" value="BATTENIN"/>
    <property type="match status" value="1"/>
</dbReference>